<accession>A0A1C4V620</accession>
<dbReference type="Proteomes" id="UP000183585">
    <property type="component" value="Unassembled WGS sequence"/>
</dbReference>
<gene>
    <name evidence="1" type="ORF">GA0070563_10249</name>
</gene>
<evidence type="ECO:0000313" key="2">
    <source>
        <dbReference type="Proteomes" id="UP000183585"/>
    </source>
</evidence>
<reference evidence="2" key="1">
    <citation type="submission" date="2016-06" db="EMBL/GenBank/DDBJ databases">
        <authorList>
            <person name="Varghese N."/>
            <person name="Submissions Spin"/>
        </authorList>
    </citation>
    <scope>NUCLEOTIDE SEQUENCE [LARGE SCALE GENOMIC DNA]</scope>
    <source>
        <strain evidence="2">DSM 43168</strain>
    </source>
</reference>
<dbReference type="EMBL" id="FMCT01000002">
    <property type="protein sequence ID" value="SCE79229.1"/>
    <property type="molecule type" value="Genomic_DNA"/>
</dbReference>
<sequence length="34" mass="3812">MTPGYLAGMLTELRDCTCHLSVQQTRANQRAQSM</sequence>
<protein>
    <submittedName>
        <fullName evidence="1">Uncharacterized protein</fullName>
    </submittedName>
</protein>
<evidence type="ECO:0000313" key="1">
    <source>
        <dbReference type="EMBL" id="SCE79229.1"/>
    </source>
</evidence>
<dbReference type="AlphaFoldDB" id="A0A1C4V620"/>
<keyword evidence="2" id="KW-1185">Reference proteome</keyword>
<organism evidence="1 2">
    <name type="scientific">Micromonospora carbonacea</name>
    <dbReference type="NCBI Taxonomy" id="47853"/>
    <lineage>
        <taxon>Bacteria</taxon>
        <taxon>Bacillati</taxon>
        <taxon>Actinomycetota</taxon>
        <taxon>Actinomycetes</taxon>
        <taxon>Micromonosporales</taxon>
        <taxon>Micromonosporaceae</taxon>
        <taxon>Micromonospora</taxon>
    </lineage>
</organism>
<proteinExistence type="predicted"/>
<name>A0A1C4V620_9ACTN</name>